<protein>
    <submittedName>
        <fullName evidence="2">Pyridoxamine 5'-phosphate oxidase family protein</fullName>
    </submittedName>
</protein>
<gene>
    <name evidence="2" type="ORF">E0F88_25380</name>
</gene>
<dbReference type="OrthoDB" id="9796486at2"/>
<dbReference type="Gene3D" id="2.30.110.10">
    <property type="entry name" value="Electron Transport, Fmn-binding Protein, Chain A"/>
    <property type="match status" value="1"/>
</dbReference>
<reference evidence="2 3" key="1">
    <citation type="submission" date="2019-03" db="EMBL/GenBank/DDBJ databases">
        <title>Dyadobacter AR-3-6 sp. nov., isolated from arctic soil.</title>
        <authorList>
            <person name="Chaudhary D.K."/>
        </authorList>
    </citation>
    <scope>NUCLEOTIDE SEQUENCE [LARGE SCALE GENOMIC DNA]</scope>
    <source>
        <strain evidence="2 3">AR-3-6</strain>
    </source>
</reference>
<dbReference type="InterPro" id="IPR012349">
    <property type="entry name" value="Split_barrel_FMN-bd"/>
</dbReference>
<proteinExistence type="predicted"/>
<evidence type="ECO:0000313" key="3">
    <source>
        <dbReference type="Proteomes" id="UP000294850"/>
    </source>
</evidence>
<dbReference type="Pfam" id="PF01243">
    <property type="entry name" value="PNPOx_N"/>
    <property type="match status" value="1"/>
</dbReference>
<evidence type="ECO:0000259" key="1">
    <source>
        <dbReference type="Pfam" id="PF01243"/>
    </source>
</evidence>
<keyword evidence="3" id="KW-1185">Reference proteome</keyword>
<sequence>MATNYAAFAFGERSKALQEQQGSRGIYSRIEQQPGKGLASREVSFIRDRDSFYLASIGENAFPYIQHRGGPKGFLHVVDSETLAFADFQGNKQYISAGNALTHPEVSLFLMDYSRQIRLKIYAKAEIADAADYPDLLAEVSAEGYEHITERIILLHVLAFDWNCPKYITPRYTAEEINTVLVPLQEKIRSLEAEVSMLKKGFK</sequence>
<dbReference type="RefSeq" id="WP_131961097.1">
    <property type="nucleotide sequence ID" value="NZ_SMFL01000012.1"/>
</dbReference>
<dbReference type="AlphaFoldDB" id="A0A4R5DH53"/>
<dbReference type="PANTHER" id="PTHR42815:SF2">
    <property type="entry name" value="FAD-BINDING, PUTATIVE (AFU_ORTHOLOGUE AFUA_6G07600)-RELATED"/>
    <property type="match status" value="1"/>
</dbReference>
<evidence type="ECO:0000313" key="2">
    <source>
        <dbReference type="EMBL" id="TDE11250.1"/>
    </source>
</evidence>
<name>A0A4R5DH53_9BACT</name>
<dbReference type="EMBL" id="SMFL01000012">
    <property type="protein sequence ID" value="TDE11250.1"/>
    <property type="molecule type" value="Genomic_DNA"/>
</dbReference>
<dbReference type="SUPFAM" id="SSF50475">
    <property type="entry name" value="FMN-binding split barrel"/>
    <property type="match status" value="1"/>
</dbReference>
<comment type="caution">
    <text evidence="2">The sequence shown here is derived from an EMBL/GenBank/DDBJ whole genome shotgun (WGS) entry which is preliminary data.</text>
</comment>
<organism evidence="2 3">
    <name type="scientific">Dyadobacter psychrotolerans</name>
    <dbReference type="NCBI Taxonomy" id="2541721"/>
    <lineage>
        <taxon>Bacteria</taxon>
        <taxon>Pseudomonadati</taxon>
        <taxon>Bacteroidota</taxon>
        <taxon>Cytophagia</taxon>
        <taxon>Cytophagales</taxon>
        <taxon>Spirosomataceae</taxon>
        <taxon>Dyadobacter</taxon>
    </lineage>
</organism>
<dbReference type="Proteomes" id="UP000294850">
    <property type="component" value="Unassembled WGS sequence"/>
</dbReference>
<feature type="domain" description="Pyridoxamine 5'-phosphate oxidase N-terminal" evidence="1">
    <location>
        <begin position="44"/>
        <end position="137"/>
    </location>
</feature>
<dbReference type="InterPro" id="IPR011576">
    <property type="entry name" value="Pyridox_Oxase_N"/>
</dbReference>
<accession>A0A4R5DH53</accession>
<dbReference type="PANTHER" id="PTHR42815">
    <property type="entry name" value="FAD-BINDING, PUTATIVE (AFU_ORTHOLOGUE AFUA_6G07600)-RELATED"/>
    <property type="match status" value="1"/>
</dbReference>